<evidence type="ECO:0008006" key="4">
    <source>
        <dbReference type="Google" id="ProtNLM"/>
    </source>
</evidence>
<dbReference type="PANTHER" id="PTHR32094:SF5">
    <property type="entry name" value="FANCONI ANEMIA GROUP E PROTEIN"/>
    <property type="match status" value="1"/>
</dbReference>
<name>A0ABR2N300_9ASPA</name>
<protein>
    <recommendedName>
        <fullName evidence="4">Fanconi Anaemia group E protein C-terminal domain-containing protein</fullName>
    </recommendedName>
</protein>
<feature type="region of interest" description="Disordered" evidence="1">
    <location>
        <begin position="191"/>
        <end position="212"/>
    </location>
</feature>
<dbReference type="EMBL" id="JBBWWR010000002">
    <property type="protein sequence ID" value="KAK8970175.1"/>
    <property type="molecule type" value="Genomic_DNA"/>
</dbReference>
<evidence type="ECO:0000313" key="2">
    <source>
        <dbReference type="EMBL" id="KAK8970175.1"/>
    </source>
</evidence>
<dbReference type="InterPro" id="IPR039685">
    <property type="entry name" value="FANCE"/>
</dbReference>
<proteinExistence type="predicted"/>
<evidence type="ECO:0000313" key="3">
    <source>
        <dbReference type="Proteomes" id="UP001412067"/>
    </source>
</evidence>
<dbReference type="PANTHER" id="PTHR32094">
    <property type="entry name" value="FANCONI ANEMIA GROUP E PROTEIN"/>
    <property type="match status" value="1"/>
</dbReference>
<reference evidence="2 3" key="1">
    <citation type="journal article" date="2022" name="Nat. Plants">
        <title>Genomes of leafy and leafless Platanthera orchids illuminate the evolution of mycoheterotrophy.</title>
        <authorList>
            <person name="Li M.H."/>
            <person name="Liu K.W."/>
            <person name="Li Z."/>
            <person name="Lu H.C."/>
            <person name="Ye Q.L."/>
            <person name="Zhang D."/>
            <person name="Wang J.Y."/>
            <person name="Li Y.F."/>
            <person name="Zhong Z.M."/>
            <person name="Liu X."/>
            <person name="Yu X."/>
            <person name="Liu D.K."/>
            <person name="Tu X.D."/>
            <person name="Liu B."/>
            <person name="Hao Y."/>
            <person name="Liao X.Y."/>
            <person name="Jiang Y.T."/>
            <person name="Sun W.H."/>
            <person name="Chen J."/>
            <person name="Chen Y.Q."/>
            <person name="Ai Y."/>
            <person name="Zhai J.W."/>
            <person name="Wu S.S."/>
            <person name="Zhou Z."/>
            <person name="Hsiao Y.Y."/>
            <person name="Wu W.L."/>
            <person name="Chen Y.Y."/>
            <person name="Lin Y.F."/>
            <person name="Hsu J.L."/>
            <person name="Li C.Y."/>
            <person name="Wang Z.W."/>
            <person name="Zhao X."/>
            <person name="Zhong W.Y."/>
            <person name="Ma X.K."/>
            <person name="Ma L."/>
            <person name="Huang J."/>
            <person name="Chen G.Z."/>
            <person name="Huang M.Z."/>
            <person name="Huang L."/>
            <person name="Peng D.H."/>
            <person name="Luo Y.B."/>
            <person name="Zou S.Q."/>
            <person name="Chen S.P."/>
            <person name="Lan S."/>
            <person name="Tsai W.C."/>
            <person name="Van de Peer Y."/>
            <person name="Liu Z.J."/>
        </authorList>
    </citation>
    <scope>NUCLEOTIDE SEQUENCE [LARGE SCALE GENOMIC DNA]</scope>
    <source>
        <strain evidence="2">Lor288</strain>
    </source>
</reference>
<accession>A0ABR2N300</accession>
<gene>
    <name evidence="2" type="ORF">KSP40_PGU008580</name>
</gene>
<organism evidence="2 3">
    <name type="scientific">Platanthera guangdongensis</name>
    <dbReference type="NCBI Taxonomy" id="2320717"/>
    <lineage>
        <taxon>Eukaryota</taxon>
        <taxon>Viridiplantae</taxon>
        <taxon>Streptophyta</taxon>
        <taxon>Embryophyta</taxon>
        <taxon>Tracheophyta</taxon>
        <taxon>Spermatophyta</taxon>
        <taxon>Magnoliopsida</taxon>
        <taxon>Liliopsida</taxon>
        <taxon>Asparagales</taxon>
        <taxon>Orchidaceae</taxon>
        <taxon>Orchidoideae</taxon>
        <taxon>Orchideae</taxon>
        <taxon>Orchidinae</taxon>
        <taxon>Platanthera</taxon>
    </lineage>
</organism>
<comment type="caution">
    <text evidence="2">The sequence shown here is derived from an EMBL/GenBank/DDBJ whole genome shotgun (WGS) entry which is preliminary data.</text>
</comment>
<sequence>MEQWVSLFHFLLNSPAPEGEAFLWFQEQRTSPPTTAAAAFLSLLLSPCPSLSTLPVSPSARSQIIYLQTLPFAVQTRVLSLLVSDSRHFCPHLLRSLASRILTSGLPSSSDHPAFWVARAARQLLDVLPEPAIEAEQCEEDEFDSLPHWLENAAKTSTPLLPWLPVNLSQLQKPAPFKCLKKSGIITKPLSKSEASYSTPPPPPPPPPLHSGVLSQAAALKAEILTSDSAADSLHLPQKFQQLCSDSGAGNELKLLELIEPWGANDETSSVLLLHLANGSDLFSKTWPSYVLCSIALPKLLTLKKPASRSLLSATISFCKQHQTAAVEALILPLVLLKEGINSVLCDVLMRIIKECLNKFHVSAVCQRLLCGGGEGRMPVCLPRHKDLISEQVVWTESTFDFFRHILNLEVYFTPDTNDKLVSAVVEMAAKLSKSLKFGNFLLCFVTKGSLAVSNHKTLLREAAEKTNTLVTRSIILRLNA</sequence>
<keyword evidence="3" id="KW-1185">Reference proteome</keyword>
<feature type="compositionally biased region" description="Pro residues" evidence="1">
    <location>
        <begin position="199"/>
        <end position="209"/>
    </location>
</feature>
<dbReference type="Proteomes" id="UP001412067">
    <property type="component" value="Unassembled WGS sequence"/>
</dbReference>
<dbReference type="Gene3D" id="1.25.40.480">
    <property type="match status" value="1"/>
</dbReference>
<evidence type="ECO:0000256" key="1">
    <source>
        <dbReference type="SAM" id="MobiDB-lite"/>
    </source>
</evidence>